<protein>
    <submittedName>
        <fullName evidence="2">Uncharacterized protein</fullName>
    </submittedName>
</protein>
<dbReference type="VEuPathDB" id="FungiDB:CC1G_10834"/>
<dbReference type="KEGG" id="cci:CC1G_10834"/>
<dbReference type="Proteomes" id="UP000001861">
    <property type="component" value="Unassembled WGS sequence"/>
</dbReference>
<dbReference type="InParanoid" id="A8NHI6"/>
<keyword evidence="3" id="KW-1185">Reference proteome</keyword>
<evidence type="ECO:0000313" key="3">
    <source>
        <dbReference type="Proteomes" id="UP000001861"/>
    </source>
</evidence>
<evidence type="ECO:0000313" key="2">
    <source>
        <dbReference type="EMBL" id="EAU88061.2"/>
    </source>
</evidence>
<evidence type="ECO:0000256" key="1">
    <source>
        <dbReference type="SAM" id="MobiDB-lite"/>
    </source>
</evidence>
<feature type="region of interest" description="Disordered" evidence="1">
    <location>
        <begin position="58"/>
        <end position="144"/>
    </location>
</feature>
<dbReference type="HOGENOM" id="CLU_1677797_0_0_1"/>
<gene>
    <name evidence="2" type="ORF">CC1G_10834</name>
</gene>
<dbReference type="GeneID" id="6010269"/>
<dbReference type="EMBL" id="AACS02000002">
    <property type="protein sequence ID" value="EAU88061.2"/>
    <property type="molecule type" value="Genomic_DNA"/>
</dbReference>
<organism evidence="2 3">
    <name type="scientific">Coprinopsis cinerea (strain Okayama-7 / 130 / ATCC MYA-4618 / FGSC 9003)</name>
    <name type="common">Inky cap fungus</name>
    <name type="synonym">Hormographiella aspergillata</name>
    <dbReference type="NCBI Taxonomy" id="240176"/>
    <lineage>
        <taxon>Eukaryota</taxon>
        <taxon>Fungi</taxon>
        <taxon>Dikarya</taxon>
        <taxon>Basidiomycota</taxon>
        <taxon>Agaricomycotina</taxon>
        <taxon>Agaricomycetes</taxon>
        <taxon>Agaricomycetidae</taxon>
        <taxon>Agaricales</taxon>
        <taxon>Agaricineae</taxon>
        <taxon>Psathyrellaceae</taxon>
        <taxon>Coprinopsis</taxon>
    </lineage>
</organism>
<feature type="compositionally biased region" description="Basic and acidic residues" evidence="1">
    <location>
        <begin position="79"/>
        <end position="89"/>
    </location>
</feature>
<dbReference type="OrthoDB" id="4948640at2759"/>
<reference evidence="2 3" key="1">
    <citation type="journal article" date="2010" name="Proc. Natl. Acad. Sci. U.S.A.">
        <title>Insights into evolution of multicellular fungi from the assembled chromosomes of the mushroom Coprinopsis cinerea (Coprinus cinereus).</title>
        <authorList>
            <person name="Stajich J.E."/>
            <person name="Wilke S.K."/>
            <person name="Ahren D."/>
            <person name="Au C.H."/>
            <person name="Birren B.W."/>
            <person name="Borodovsky M."/>
            <person name="Burns C."/>
            <person name="Canback B."/>
            <person name="Casselton L.A."/>
            <person name="Cheng C.K."/>
            <person name="Deng J."/>
            <person name="Dietrich F.S."/>
            <person name="Fargo D.C."/>
            <person name="Farman M.L."/>
            <person name="Gathman A.C."/>
            <person name="Goldberg J."/>
            <person name="Guigo R."/>
            <person name="Hoegger P.J."/>
            <person name="Hooker J.B."/>
            <person name="Huggins A."/>
            <person name="James T.Y."/>
            <person name="Kamada T."/>
            <person name="Kilaru S."/>
            <person name="Kodira C."/>
            <person name="Kues U."/>
            <person name="Kupfer D."/>
            <person name="Kwan H.S."/>
            <person name="Lomsadze A."/>
            <person name="Li W."/>
            <person name="Lilly W.W."/>
            <person name="Ma L.J."/>
            <person name="Mackey A.J."/>
            <person name="Manning G."/>
            <person name="Martin F."/>
            <person name="Muraguchi H."/>
            <person name="Natvig D.O."/>
            <person name="Palmerini H."/>
            <person name="Ramesh M.A."/>
            <person name="Rehmeyer C.J."/>
            <person name="Roe B.A."/>
            <person name="Shenoy N."/>
            <person name="Stanke M."/>
            <person name="Ter-Hovhannisyan V."/>
            <person name="Tunlid A."/>
            <person name="Velagapudi R."/>
            <person name="Vision T.J."/>
            <person name="Zeng Q."/>
            <person name="Zolan M.E."/>
            <person name="Pukkila P.J."/>
        </authorList>
    </citation>
    <scope>NUCLEOTIDE SEQUENCE [LARGE SCALE GENOMIC DNA]</scope>
    <source>
        <strain evidence="3">Okayama-7 / 130 / ATCC MYA-4618 / FGSC 9003</strain>
    </source>
</reference>
<sequence length="157" mass="17355">MKLGEQNRKRTLKPIQAIHHRPTPNPTSSTKQALSFNSKKKCQCVAELRQVNVVNGQYEPYDHTGHKLTTCTKVGTGKGESHEEMESQRRPRRGTSLGVDGRVIGQHEGQTWSKAEAEAGETNETGWKTDVGRATNMGKNGGTRELDMGMKALLNLD</sequence>
<feature type="region of interest" description="Disordered" evidence="1">
    <location>
        <begin position="1"/>
        <end position="34"/>
    </location>
</feature>
<proteinExistence type="predicted"/>
<comment type="caution">
    <text evidence="2">The sequence shown here is derived from an EMBL/GenBank/DDBJ whole genome shotgun (WGS) entry which is preliminary data.</text>
</comment>
<dbReference type="RefSeq" id="XP_001833769.2">
    <property type="nucleotide sequence ID" value="XM_001833717.2"/>
</dbReference>
<accession>A8NHI6</accession>
<name>A8NHI6_COPC7</name>
<dbReference type="AlphaFoldDB" id="A8NHI6"/>